<dbReference type="InterPro" id="IPR005097">
    <property type="entry name" value="Sacchrp_dh_NADP-bd"/>
</dbReference>
<dbReference type="InterPro" id="IPR036291">
    <property type="entry name" value="NAD(P)-bd_dom_sf"/>
</dbReference>
<dbReference type="AlphaFoldDB" id="A0A367JE27"/>
<accession>A0A367JE27</accession>
<dbReference type="Gene3D" id="3.40.50.720">
    <property type="entry name" value="NAD(P)-binding Rossmann-like Domain"/>
    <property type="match status" value="1"/>
</dbReference>
<dbReference type="GO" id="GO:0005811">
    <property type="term" value="C:lipid droplet"/>
    <property type="evidence" value="ECO:0007669"/>
    <property type="project" value="TreeGrafter"/>
</dbReference>
<proteinExistence type="inferred from homology"/>
<sequence length="125" mass="13915">MSNKQFDITVFGATGLTGKQIVRHLYQLSQEHPSLYPSQFKWAIAGRSEDKLQTVLDEIVSQYPEATLSKPTILTAAVTQRDKLDAITSQTKVLINAVGPFRFMGEYVVRSCVEQGCDYVDVTGK</sequence>
<dbReference type="EMBL" id="PJQL01001524">
    <property type="protein sequence ID" value="RCH88135.1"/>
    <property type="molecule type" value="Genomic_DNA"/>
</dbReference>
<comment type="caution">
    <text evidence="3">The sequence shown here is derived from an EMBL/GenBank/DDBJ whole genome shotgun (WGS) entry which is preliminary data.</text>
</comment>
<keyword evidence="4" id="KW-1185">Reference proteome</keyword>
<dbReference type="Pfam" id="PF03435">
    <property type="entry name" value="Sacchrp_dh_NADP"/>
    <property type="match status" value="1"/>
</dbReference>
<dbReference type="SUPFAM" id="SSF51735">
    <property type="entry name" value="NAD(P)-binding Rossmann-fold domains"/>
    <property type="match status" value="1"/>
</dbReference>
<feature type="domain" description="Saccharopine dehydrogenase NADP binding" evidence="2">
    <location>
        <begin position="8"/>
        <end position="122"/>
    </location>
</feature>
<evidence type="ECO:0000256" key="1">
    <source>
        <dbReference type="ARBA" id="ARBA00038048"/>
    </source>
</evidence>
<evidence type="ECO:0000313" key="4">
    <source>
        <dbReference type="Proteomes" id="UP000252139"/>
    </source>
</evidence>
<dbReference type="PANTHER" id="PTHR12286">
    <property type="entry name" value="SACCHAROPINE DEHYDROGENASE-LIKE OXIDOREDUCTASE"/>
    <property type="match status" value="1"/>
</dbReference>
<reference evidence="3 4" key="1">
    <citation type="journal article" date="2018" name="G3 (Bethesda)">
        <title>Phylogenetic and Phylogenomic Definition of Rhizopus Species.</title>
        <authorList>
            <person name="Gryganskyi A.P."/>
            <person name="Golan J."/>
            <person name="Dolatabadi S."/>
            <person name="Mondo S."/>
            <person name="Robb S."/>
            <person name="Idnurm A."/>
            <person name="Muszewska A."/>
            <person name="Steczkiewicz K."/>
            <person name="Masonjones S."/>
            <person name="Liao H.L."/>
            <person name="Gajdeczka M.T."/>
            <person name="Anike F."/>
            <person name="Vuek A."/>
            <person name="Anishchenko I.M."/>
            <person name="Voigt K."/>
            <person name="de Hoog G.S."/>
            <person name="Smith M.E."/>
            <person name="Heitman J."/>
            <person name="Vilgalys R."/>
            <person name="Stajich J.E."/>
        </authorList>
    </citation>
    <scope>NUCLEOTIDE SEQUENCE [LARGE SCALE GENOMIC DNA]</scope>
    <source>
        <strain evidence="3 4">CBS 357.93</strain>
    </source>
</reference>
<dbReference type="GO" id="GO:0009247">
    <property type="term" value="P:glycolipid biosynthetic process"/>
    <property type="evidence" value="ECO:0007669"/>
    <property type="project" value="TreeGrafter"/>
</dbReference>
<protein>
    <recommendedName>
        <fullName evidence="2">Saccharopine dehydrogenase NADP binding domain-containing protein</fullName>
    </recommendedName>
</protein>
<dbReference type="GO" id="GO:0005739">
    <property type="term" value="C:mitochondrion"/>
    <property type="evidence" value="ECO:0007669"/>
    <property type="project" value="TreeGrafter"/>
</dbReference>
<gene>
    <name evidence="3" type="ORF">CU097_007890</name>
</gene>
<organism evidence="3 4">
    <name type="scientific">Rhizopus azygosporus</name>
    <name type="common">Rhizopus microsporus var. azygosporus</name>
    <dbReference type="NCBI Taxonomy" id="86630"/>
    <lineage>
        <taxon>Eukaryota</taxon>
        <taxon>Fungi</taxon>
        <taxon>Fungi incertae sedis</taxon>
        <taxon>Mucoromycota</taxon>
        <taxon>Mucoromycotina</taxon>
        <taxon>Mucoromycetes</taxon>
        <taxon>Mucorales</taxon>
        <taxon>Mucorineae</taxon>
        <taxon>Rhizopodaceae</taxon>
        <taxon>Rhizopus</taxon>
    </lineage>
</organism>
<evidence type="ECO:0000313" key="3">
    <source>
        <dbReference type="EMBL" id="RCH88135.1"/>
    </source>
</evidence>
<dbReference type="GO" id="GO:0005886">
    <property type="term" value="C:plasma membrane"/>
    <property type="evidence" value="ECO:0007669"/>
    <property type="project" value="TreeGrafter"/>
</dbReference>
<evidence type="ECO:0000259" key="2">
    <source>
        <dbReference type="Pfam" id="PF03435"/>
    </source>
</evidence>
<comment type="similarity">
    <text evidence="1">Belongs to the saccharopine dehydrogenase family.</text>
</comment>
<dbReference type="PANTHER" id="PTHR12286:SF5">
    <property type="entry name" value="SACCHAROPINE DEHYDROGENASE-LIKE OXIDOREDUCTASE"/>
    <property type="match status" value="1"/>
</dbReference>
<dbReference type="Proteomes" id="UP000252139">
    <property type="component" value="Unassembled WGS sequence"/>
</dbReference>
<name>A0A367JE27_RHIAZ</name>
<dbReference type="InterPro" id="IPR051276">
    <property type="entry name" value="Saccharopine_DH-like_oxidrdct"/>
</dbReference>
<dbReference type="OrthoDB" id="10268090at2759"/>